<feature type="compositionally biased region" description="Basic and acidic residues" evidence="2">
    <location>
        <begin position="169"/>
        <end position="186"/>
    </location>
</feature>
<reference evidence="3 4" key="1">
    <citation type="submission" date="2024-02" db="EMBL/GenBank/DDBJ databases">
        <title>De novo assembly and annotation of 12 fungi associated with fruit tree decline syndrome in Ontario, Canada.</title>
        <authorList>
            <person name="Sulman M."/>
            <person name="Ellouze W."/>
            <person name="Ilyukhin E."/>
        </authorList>
    </citation>
    <scope>NUCLEOTIDE SEQUENCE [LARGE SCALE GENOMIC DNA]</scope>
    <source>
        <strain evidence="3 4">M1-105</strain>
    </source>
</reference>
<feature type="coiled-coil region" evidence="1">
    <location>
        <begin position="521"/>
        <end position="562"/>
    </location>
</feature>
<feature type="compositionally biased region" description="Basic and acidic residues" evidence="2">
    <location>
        <begin position="25"/>
        <end position="34"/>
    </location>
</feature>
<keyword evidence="4" id="KW-1185">Reference proteome</keyword>
<feature type="compositionally biased region" description="Acidic residues" evidence="2">
    <location>
        <begin position="44"/>
        <end position="63"/>
    </location>
</feature>
<dbReference type="EMBL" id="JAJVDC020000013">
    <property type="protein sequence ID" value="KAL1634931.1"/>
    <property type="molecule type" value="Genomic_DNA"/>
</dbReference>
<keyword evidence="1" id="KW-0175">Coiled coil</keyword>
<evidence type="ECO:0000256" key="1">
    <source>
        <dbReference type="SAM" id="Coils"/>
    </source>
</evidence>
<organism evidence="3 4">
    <name type="scientific">Neofusicoccum ribis</name>
    <dbReference type="NCBI Taxonomy" id="45134"/>
    <lineage>
        <taxon>Eukaryota</taxon>
        <taxon>Fungi</taxon>
        <taxon>Dikarya</taxon>
        <taxon>Ascomycota</taxon>
        <taxon>Pezizomycotina</taxon>
        <taxon>Dothideomycetes</taxon>
        <taxon>Dothideomycetes incertae sedis</taxon>
        <taxon>Botryosphaeriales</taxon>
        <taxon>Botryosphaeriaceae</taxon>
        <taxon>Neofusicoccum</taxon>
    </lineage>
</organism>
<name>A0ABR3T6E4_9PEZI</name>
<gene>
    <name evidence="3" type="ORF">SLS56_002012</name>
</gene>
<evidence type="ECO:0000256" key="2">
    <source>
        <dbReference type="SAM" id="MobiDB-lite"/>
    </source>
</evidence>
<protein>
    <submittedName>
        <fullName evidence="3">Uncharacterized protein</fullName>
    </submittedName>
</protein>
<accession>A0ABR3T6E4</accession>
<sequence>MSLFGLAVTAPAAEEQGLNGSTQPAEEKAVETTRLRSPAPTVTSEEEEDEEQEEEQQQQEQEQDIITPLTLGDDLKAAALTEEGEKPREPPPPQASRDISLGLNPDAWSPTEKAKGEGVGMAEAEAQASTDDPWENMSTRSSSTLCSVDLDEVWDEEELDAWARGEERRRLREKEREHQEEERSMQEGRLTQLECTVQRLAASSAAYHDSMQRQATSIIQAHKGVASVRWEVYRKQEEHEEVAKVKMETLLESVDDRIDKAISGREQRLKISFEDGLDELYTKLQGMGDTRITKAEKLMEEERDSTRAKMAELREDFERVEGESRKFFERREGESRKLFDEQRAELRNAEETVSSFSERLVSVHKASAETAKRTTHLQGLLSEVADGMRAEVAMLKEKGAKIDQHNLVRHSYLLQFRAQIQQDLAKITEAQRANDAKFQKQAQELDELRRTLMVELELSKANKENSTTLLREASAQQKADKTYLESQMHMQMSDLKGSLEAVRKMMPAPEATQQRRDLATKAEIEGQIQSLSKSLEETTGRIQRLEAEEEAMKEDHQHTREHLALIAKRISNDWQTPEISSRLNDVATRLKSGFDRFADEVQAVKNHVNHVWDFVAAQQEQNLARVQGDLESKFNRLRDELATLTR</sequence>
<feature type="region of interest" description="Disordered" evidence="2">
    <location>
        <begin position="169"/>
        <end position="188"/>
    </location>
</feature>
<feature type="coiled-coil region" evidence="1">
    <location>
        <begin position="296"/>
        <end position="359"/>
    </location>
</feature>
<evidence type="ECO:0000313" key="4">
    <source>
        <dbReference type="Proteomes" id="UP001521116"/>
    </source>
</evidence>
<dbReference type="Proteomes" id="UP001521116">
    <property type="component" value="Unassembled WGS sequence"/>
</dbReference>
<evidence type="ECO:0000313" key="3">
    <source>
        <dbReference type="EMBL" id="KAL1634931.1"/>
    </source>
</evidence>
<feature type="region of interest" description="Disordered" evidence="2">
    <location>
        <begin position="1"/>
        <end position="141"/>
    </location>
</feature>
<comment type="caution">
    <text evidence="3">The sequence shown here is derived from an EMBL/GenBank/DDBJ whole genome shotgun (WGS) entry which is preliminary data.</text>
</comment>
<proteinExistence type="predicted"/>